<evidence type="ECO:0000256" key="6">
    <source>
        <dbReference type="ARBA" id="ARBA00023136"/>
    </source>
</evidence>
<feature type="transmembrane region" description="Helical" evidence="7">
    <location>
        <begin position="228"/>
        <end position="247"/>
    </location>
</feature>
<feature type="transmembrane region" description="Helical" evidence="7">
    <location>
        <begin position="163"/>
        <end position="180"/>
    </location>
</feature>
<feature type="transmembrane region" description="Helical" evidence="7">
    <location>
        <begin position="447"/>
        <end position="467"/>
    </location>
</feature>
<dbReference type="InterPro" id="IPR003706">
    <property type="entry name" value="CstA_N"/>
</dbReference>
<evidence type="ECO:0000256" key="2">
    <source>
        <dbReference type="ARBA" id="ARBA00007755"/>
    </source>
</evidence>
<name>A0ABY5Y0N2_9BACT</name>
<evidence type="ECO:0000256" key="5">
    <source>
        <dbReference type="ARBA" id="ARBA00022989"/>
    </source>
</evidence>
<evidence type="ECO:0000313" key="9">
    <source>
        <dbReference type="EMBL" id="UWX05744.1"/>
    </source>
</evidence>
<keyword evidence="10" id="KW-1185">Reference proteome</keyword>
<comment type="subcellular location">
    <subcellularLocation>
        <location evidence="1">Cell membrane</location>
        <topology evidence="1">Multi-pass membrane protein</topology>
    </subcellularLocation>
</comment>
<evidence type="ECO:0000256" key="3">
    <source>
        <dbReference type="ARBA" id="ARBA00022475"/>
    </source>
</evidence>
<feature type="domain" description="CstA N-terminal" evidence="8">
    <location>
        <begin position="6"/>
        <end position="146"/>
    </location>
</feature>
<keyword evidence="5 7" id="KW-1133">Transmembrane helix</keyword>
<dbReference type="EMBL" id="CP065938">
    <property type="protein sequence ID" value="UWX05744.1"/>
    <property type="molecule type" value="Genomic_DNA"/>
</dbReference>
<dbReference type="InterPro" id="IPR051605">
    <property type="entry name" value="CstA"/>
</dbReference>
<feature type="domain" description="CstA N-terminal" evidence="8">
    <location>
        <begin position="305"/>
        <end position="429"/>
    </location>
</feature>
<dbReference type="Pfam" id="PF02554">
    <property type="entry name" value="CstA"/>
    <property type="match status" value="3"/>
</dbReference>
<feature type="transmembrane region" description="Helical" evidence="7">
    <location>
        <begin position="388"/>
        <end position="409"/>
    </location>
</feature>
<organism evidence="9 10">
    <name type="scientific">Taurinivorans muris</name>
    <dbReference type="NCBI Taxonomy" id="2787751"/>
    <lineage>
        <taxon>Bacteria</taxon>
        <taxon>Pseudomonadati</taxon>
        <taxon>Thermodesulfobacteriota</taxon>
        <taxon>Desulfovibrionia</taxon>
        <taxon>Desulfovibrionales</taxon>
        <taxon>Desulfovibrionaceae</taxon>
        <taxon>Taurinivorans</taxon>
    </lineage>
</organism>
<keyword evidence="3" id="KW-1003">Cell membrane</keyword>
<evidence type="ECO:0000256" key="4">
    <source>
        <dbReference type="ARBA" id="ARBA00022692"/>
    </source>
</evidence>
<feature type="transmembrane region" description="Helical" evidence="7">
    <location>
        <begin position="6"/>
        <end position="26"/>
    </location>
</feature>
<protein>
    <submittedName>
        <fullName evidence="9">Carbon starvation protein A</fullName>
    </submittedName>
</protein>
<evidence type="ECO:0000256" key="7">
    <source>
        <dbReference type="SAM" id="Phobius"/>
    </source>
</evidence>
<accession>A0ABY5Y0N2</accession>
<dbReference type="PANTHER" id="PTHR30252">
    <property type="entry name" value="INNER MEMBRANE PEPTIDE TRANSPORTER"/>
    <property type="match status" value="1"/>
</dbReference>
<keyword evidence="4 7" id="KW-0812">Transmembrane</keyword>
<comment type="similarity">
    <text evidence="2">Belongs to the peptide transporter carbon starvation (CstA) (TC 2.A.114) family.</text>
</comment>
<feature type="transmembrane region" description="Helical" evidence="7">
    <location>
        <begin position="268"/>
        <end position="293"/>
    </location>
</feature>
<feature type="domain" description="CstA N-terminal" evidence="8">
    <location>
        <begin position="153"/>
        <end position="283"/>
    </location>
</feature>
<sequence>MPGYVYFLLACAALLVGYLVYGKIVAKIFGEDDNRVTPAISMADGVDYVPMSPIKIWLIQLLNIAGIGPIFGPILGALYGPTALLWIVIGSIFAGATHDYFSGMLSIRYKGTNVPNIVGYNLGNVFKRIMQLFAVILLLLVGVVFMTSPAMLLKNLTSIDMNVWLIIIFVYYLLATILPIDKIIGRLYPIFGAVLLIMAIGMTVMLFVKGYDFYPAAEMTNQFPGDNPLPIYPLIFVTIACGALSGFHATQSPLMSRCLTKESYGRPIFYGAMIGEGFIALIWATVGMTFYQSPAELQAALASGGPANVVNQSALSLMGSIGGILAVLGVIVLPITSGDTAFRAARLTIAEVFNFNQTPSKNRLSIAIPLFIVGAILTQVDFNVIWRYFGWSNQTLACIMLWAGAAYLYRKGRFHWIASIPATFMTSVVVCYICMDKNLGFGIDYTISVYIGIAGALIAIGSFLAFANKNIEGAPTDD</sequence>
<gene>
    <name evidence="9" type="ORF">JBF11_10005</name>
</gene>
<feature type="transmembrane region" description="Helical" evidence="7">
    <location>
        <begin position="364"/>
        <end position="382"/>
    </location>
</feature>
<dbReference type="Proteomes" id="UP001058120">
    <property type="component" value="Chromosome"/>
</dbReference>
<feature type="transmembrane region" description="Helical" evidence="7">
    <location>
        <begin position="187"/>
        <end position="208"/>
    </location>
</feature>
<feature type="transmembrane region" description="Helical" evidence="7">
    <location>
        <begin position="83"/>
        <end position="101"/>
    </location>
</feature>
<evidence type="ECO:0000259" key="8">
    <source>
        <dbReference type="Pfam" id="PF02554"/>
    </source>
</evidence>
<dbReference type="RefSeq" id="WP_334315328.1">
    <property type="nucleotide sequence ID" value="NZ_CP065938.1"/>
</dbReference>
<evidence type="ECO:0000256" key="1">
    <source>
        <dbReference type="ARBA" id="ARBA00004651"/>
    </source>
</evidence>
<dbReference type="PANTHER" id="PTHR30252:SF4">
    <property type="entry name" value="CARBON STARVATION"/>
    <property type="match status" value="1"/>
</dbReference>
<keyword evidence="6 7" id="KW-0472">Membrane</keyword>
<feature type="transmembrane region" description="Helical" evidence="7">
    <location>
        <begin position="132"/>
        <end position="151"/>
    </location>
</feature>
<feature type="transmembrane region" description="Helical" evidence="7">
    <location>
        <begin position="416"/>
        <end position="435"/>
    </location>
</feature>
<proteinExistence type="inferred from homology"/>
<feature type="transmembrane region" description="Helical" evidence="7">
    <location>
        <begin position="56"/>
        <end position="77"/>
    </location>
</feature>
<feature type="transmembrane region" description="Helical" evidence="7">
    <location>
        <begin position="313"/>
        <end position="336"/>
    </location>
</feature>
<reference evidence="9" key="1">
    <citation type="submission" date="2020-12" db="EMBL/GenBank/DDBJ databases">
        <title>Taurinivorans muris gen. nov., sp. nov., fundamental and realized metabolic niche of a ubiquitous sulfidogenic bacterium in the murine intestine.</title>
        <authorList>
            <person name="Ye H."/>
            <person name="Hanson B.T."/>
            <person name="Loy A."/>
        </authorList>
    </citation>
    <scope>NUCLEOTIDE SEQUENCE</scope>
    <source>
        <strain evidence="9">LT0009</strain>
    </source>
</reference>
<evidence type="ECO:0000313" key="10">
    <source>
        <dbReference type="Proteomes" id="UP001058120"/>
    </source>
</evidence>